<feature type="region of interest" description="Disordered" evidence="7">
    <location>
        <begin position="734"/>
        <end position="798"/>
    </location>
</feature>
<dbReference type="Pfam" id="PF01375">
    <property type="entry name" value="Enterotoxin_a"/>
    <property type="match status" value="1"/>
</dbReference>
<feature type="compositionally biased region" description="Basic and acidic residues" evidence="7">
    <location>
        <begin position="760"/>
        <end position="782"/>
    </location>
</feature>
<reference evidence="8 9" key="1">
    <citation type="submission" date="2019-08" db="EMBL/GenBank/DDBJ databases">
        <authorList>
            <person name="Herpell B J."/>
        </authorList>
    </citation>
    <scope>NUCLEOTIDE SEQUENCE [LARGE SCALE GENOMIC DNA]</scope>
    <source>
        <strain evidence="9">Msb3</strain>
    </source>
</reference>
<feature type="region of interest" description="Disordered" evidence="7">
    <location>
        <begin position="1"/>
        <end position="45"/>
    </location>
</feature>
<keyword evidence="2" id="KW-0800">Toxin</keyword>
<comment type="similarity">
    <text evidence="1">Belongs to the enterotoxin A family.</text>
</comment>
<evidence type="ECO:0000256" key="4">
    <source>
        <dbReference type="ARBA" id="ARBA00022861"/>
    </source>
</evidence>
<evidence type="ECO:0000256" key="2">
    <source>
        <dbReference type="ARBA" id="ARBA00022656"/>
    </source>
</evidence>
<feature type="compositionally biased region" description="Polar residues" evidence="7">
    <location>
        <begin position="168"/>
        <end position="184"/>
    </location>
</feature>
<dbReference type="EMBL" id="LR699553">
    <property type="protein sequence ID" value="VVD27317.1"/>
    <property type="molecule type" value="Genomic_DNA"/>
</dbReference>
<protein>
    <submittedName>
        <fullName evidence="8">Heat-labile enterotoxin alpha chain</fullName>
    </submittedName>
</protein>
<dbReference type="InterPro" id="IPR001144">
    <property type="entry name" value="Enterotoxin_A"/>
</dbReference>
<name>A0A5Q4Z5W2_9BURK</name>
<dbReference type="SUPFAM" id="SSF56399">
    <property type="entry name" value="ADP-ribosylation"/>
    <property type="match status" value="1"/>
</dbReference>
<feature type="compositionally biased region" description="Polar residues" evidence="7">
    <location>
        <begin position="99"/>
        <end position="125"/>
    </location>
</feature>
<sequence>MPQRERPRHQSGMPRQSDNAAPMQQDVPFVAPPSPRVIDPARHTPQPPGYAQLFLRWSSKCFRIHLDISGNPLPGRLPMRVRDTHQGHTPCVSNEGPADQQNADGPTSSQDIAKNGTGQTGTQASDAAAKSQPAPSTAPVGNVPGPRFTTPQSVKLYAAQHASVAFSANASPTEARSTAGSGRATSHGLRKGSATHARLSHAAVADESGRVERGLGQSKCIMDRGGSALKEGAVDSEPIDQRNYPESQGQVHGGLCEGMVREVMRRVDQATGRGVPTTASPTGRMLPLTAVQGMRADAGRSSPARDAMFTRINNFQNNRTALRFQHHTRQAPFTFDRTGSKKRRIERFLDSLHSSLQNPNDMAYIQLALVRGDMRRGHALLIQRGSDNRYSIFDPNNGAFQYADWQHMAHALDGYLNSTFQTRQASGSPPSNVRENQYDVMPFKMQVYSTARQTGKEVDELPPQQGAAGLGPPEADCDDGIYKEHATESSDISLDVLFPQGAAKSGLHSPNESVGGYVLQEVESGRAINLIAATTQLHGSLGNPYGHQNIVYALNVRHERCQTASTTILPNHTRHSGVLHTANAGDLVNDLRIHFSGPYVSEDATRHRNDFAVVDLTLNPRAASGSSREPSRPVIIQRMNTTDDFTSDQYQVYDPNSGVFVYQGFDNLASTMRRIYDTGYSGEGGVHHATTTWYSNDSSIAGTSVPVAERRPPSPVRNVTLDRAEHAGGLEHVNDGAHVPERFNLPPEPADNRPSIQEYVRTHTDDLKKRSTDSQPDAEPRLLFRPSTETPEEVNRRGGFDAEWTPLSEINLQMHNFDVASHQGETDSAGYLGTFALPSVAVIRQQHQSRAGYIYVIAASPNMVDVNGSLGPHALERRDKEYAAMGHIDNTQIVGWWRTEDLHNNPAMKYTPNPHFRWDVYGHLRTAGAQPQLARFPIDSPAWQQPAYRPFATSRQLDGQTSAVIPKEDPNRTQAAFYLNAMMKLDQAAVKQSNGEDYRGPMTIQAYGGGQYILYTDGYDRPYIAKKSYADSYPENNRQFAMGDDGRFHFPKDYNKVLLVGSGGYLYVGPIPQHSWDLNGVFRFSGGRLIHVKDNRYLNVGYGSSPFVANYQNGSWSQWGLKDPAGHTVTPPTINRNSYSLEADAYNRRKLYAFSQDPDSALPAGATHFVTQMELLGFPIDNMQPTVGYLQRYGGVEIIAPELFKENAAWLFKDGYYATATSENELEVRTVSGELIWQATYQGGTRWTWKQAGPVASTGFPISDEIWNGIRAREIGRLNLEDNLAKV</sequence>
<evidence type="ECO:0000256" key="6">
    <source>
        <dbReference type="ARBA" id="ARBA00023157"/>
    </source>
</evidence>
<evidence type="ECO:0000256" key="1">
    <source>
        <dbReference type="ARBA" id="ARBA00009092"/>
    </source>
</evidence>
<evidence type="ECO:0000313" key="9">
    <source>
        <dbReference type="Proteomes" id="UP000325811"/>
    </source>
</evidence>
<keyword evidence="5" id="KW-0843">Virulence</keyword>
<keyword evidence="9" id="KW-1185">Reference proteome</keyword>
<evidence type="ECO:0000256" key="3">
    <source>
        <dbReference type="ARBA" id="ARBA00022729"/>
    </source>
</evidence>
<feature type="region of interest" description="Disordered" evidence="7">
    <location>
        <begin position="168"/>
        <end position="196"/>
    </location>
</feature>
<feature type="region of interest" description="Disordered" evidence="7">
    <location>
        <begin position="69"/>
        <end position="147"/>
    </location>
</feature>
<keyword evidence="3" id="KW-0732">Signal</keyword>
<organism evidence="8 9">
    <name type="scientific">Paraburkholderia dioscoreae</name>
    <dbReference type="NCBI Taxonomy" id="2604047"/>
    <lineage>
        <taxon>Bacteria</taxon>
        <taxon>Pseudomonadati</taxon>
        <taxon>Pseudomonadota</taxon>
        <taxon>Betaproteobacteria</taxon>
        <taxon>Burkholderiales</taxon>
        <taxon>Burkholderiaceae</taxon>
        <taxon>Paraburkholderia</taxon>
    </lineage>
</organism>
<proteinExistence type="inferred from homology"/>
<gene>
    <name evidence="8" type="ORF">PDMSB3_0855</name>
</gene>
<evidence type="ECO:0000256" key="5">
    <source>
        <dbReference type="ARBA" id="ARBA00023026"/>
    </source>
</evidence>
<dbReference type="KEGG" id="pdio:PDMSB3_0855"/>
<evidence type="ECO:0000256" key="7">
    <source>
        <dbReference type="SAM" id="MobiDB-lite"/>
    </source>
</evidence>
<dbReference type="Proteomes" id="UP000325811">
    <property type="component" value="Chromosome I"/>
</dbReference>
<dbReference type="GO" id="GO:0005615">
    <property type="term" value="C:extracellular space"/>
    <property type="evidence" value="ECO:0007669"/>
    <property type="project" value="InterPro"/>
</dbReference>
<accession>A0A5Q4Z5W2</accession>
<keyword evidence="4" id="KW-0260">Enterotoxin</keyword>
<evidence type="ECO:0000313" key="8">
    <source>
        <dbReference type="EMBL" id="VVD27317.1"/>
    </source>
</evidence>
<dbReference type="Gene3D" id="3.90.210.10">
    <property type="entry name" value="Heat-Labile Enterotoxin, subunit A"/>
    <property type="match status" value="1"/>
</dbReference>
<dbReference type="GO" id="GO:0090729">
    <property type="term" value="F:toxin activity"/>
    <property type="evidence" value="ECO:0007669"/>
    <property type="project" value="UniProtKB-KW"/>
</dbReference>
<keyword evidence="6" id="KW-1015">Disulfide bond</keyword>